<organism evidence="10 11">
    <name type="scientific">Marinitoga piezophila (strain DSM 14283 / JCM 11233 / KA3)</name>
    <dbReference type="NCBI Taxonomy" id="443254"/>
    <lineage>
        <taxon>Bacteria</taxon>
        <taxon>Thermotogati</taxon>
        <taxon>Thermotogota</taxon>
        <taxon>Thermotogae</taxon>
        <taxon>Petrotogales</taxon>
        <taxon>Petrotogaceae</taxon>
        <taxon>Marinitoga</taxon>
    </lineage>
</organism>
<keyword evidence="11" id="KW-1185">Reference proteome</keyword>
<dbReference type="SMART" id="SM00382">
    <property type="entry name" value="AAA"/>
    <property type="match status" value="2"/>
</dbReference>
<keyword evidence="5" id="KW-0547">Nucleotide-binding</keyword>
<dbReference type="InterPro" id="IPR003439">
    <property type="entry name" value="ABC_transporter-like_ATP-bd"/>
</dbReference>
<dbReference type="InterPro" id="IPR027417">
    <property type="entry name" value="P-loop_NTPase"/>
</dbReference>
<evidence type="ECO:0000313" key="10">
    <source>
        <dbReference type="EMBL" id="AEX85866.1"/>
    </source>
</evidence>
<reference evidence="10 11" key="1">
    <citation type="journal article" date="2012" name="J. Bacteriol.">
        <title>Complete Genome Sequence of the Thermophilic, Piezophilic, Heterotrophic Bacterium Marinitoga piezophila KA3.</title>
        <authorList>
            <person name="Lucas S."/>
            <person name="Han J."/>
            <person name="Lapidus A."/>
            <person name="Cheng J.F."/>
            <person name="Goodwin L.A."/>
            <person name="Pitluck S."/>
            <person name="Peters L."/>
            <person name="Mikhailova N."/>
            <person name="Teshima H."/>
            <person name="Detter J.C."/>
            <person name="Han C."/>
            <person name="Tapia R."/>
            <person name="Land M."/>
            <person name="Hauser L."/>
            <person name="Kyrpides N.C."/>
            <person name="Ivanova N."/>
            <person name="Pagani I."/>
            <person name="Vannier P."/>
            <person name="Oger P."/>
            <person name="Bartlett D.H."/>
            <person name="Noll K.M."/>
            <person name="Woyke T."/>
            <person name="Jebbar M."/>
        </authorList>
    </citation>
    <scope>NUCLEOTIDE SEQUENCE [LARGE SCALE GENOMIC DNA]</scope>
    <source>
        <strain evidence="11">DSM 14283 / JCM 11233 / KA3</strain>
    </source>
</reference>
<dbReference type="SUPFAM" id="SSF52540">
    <property type="entry name" value="P-loop containing nucleoside triphosphate hydrolases"/>
    <property type="match status" value="2"/>
</dbReference>
<evidence type="ECO:0000313" key="11">
    <source>
        <dbReference type="Proteomes" id="UP000007161"/>
    </source>
</evidence>
<dbReference type="PROSITE" id="PS00211">
    <property type="entry name" value="ABC_TRANSPORTER_1"/>
    <property type="match status" value="2"/>
</dbReference>
<evidence type="ECO:0000256" key="5">
    <source>
        <dbReference type="ARBA" id="ARBA00022741"/>
    </source>
</evidence>
<keyword evidence="2" id="KW-0813">Transport</keyword>
<dbReference type="GO" id="GO:0005886">
    <property type="term" value="C:plasma membrane"/>
    <property type="evidence" value="ECO:0007669"/>
    <property type="project" value="UniProtKB-SubCell"/>
</dbReference>
<evidence type="ECO:0000256" key="7">
    <source>
        <dbReference type="ARBA" id="ARBA00022967"/>
    </source>
</evidence>
<evidence type="ECO:0000256" key="1">
    <source>
        <dbReference type="ARBA" id="ARBA00004202"/>
    </source>
</evidence>
<dbReference type="CDD" id="cd03216">
    <property type="entry name" value="ABC_Carb_Monos_I"/>
    <property type="match status" value="1"/>
</dbReference>
<dbReference type="STRING" id="443254.Marpi_1471"/>
<keyword evidence="7" id="KW-1278">Translocase</keyword>
<dbReference type="CDD" id="cd03215">
    <property type="entry name" value="ABC_Carb_Monos_II"/>
    <property type="match status" value="1"/>
</dbReference>
<dbReference type="GO" id="GO:0005524">
    <property type="term" value="F:ATP binding"/>
    <property type="evidence" value="ECO:0007669"/>
    <property type="project" value="UniProtKB-KW"/>
</dbReference>
<reference evidence="11" key="2">
    <citation type="submission" date="2012-01" db="EMBL/GenBank/DDBJ databases">
        <title>Complete sequence of chromosome of Marinitoga piezophila KA3.</title>
        <authorList>
            <person name="Lucas S."/>
            <person name="Han J."/>
            <person name="Lapidus A."/>
            <person name="Cheng J.-F."/>
            <person name="Goodwin L."/>
            <person name="Pitluck S."/>
            <person name="Peters L."/>
            <person name="Mikhailova N."/>
            <person name="Teshima H."/>
            <person name="Detter J.C."/>
            <person name="Han C."/>
            <person name="Tapia R."/>
            <person name="Land M."/>
            <person name="Hauser L."/>
            <person name="Kyrpides N."/>
            <person name="Ivanova N."/>
            <person name="Pagani I."/>
            <person name="Jebbar M."/>
            <person name="Vannier P."/>
            <person name="Oger P."/>
            <person name="Cario A."/>
            <person name="Bartlett D."/>
            <person name="Noll K.M."/>
            <person name="Woyke T."/>
        </authorList>
    </citation>
    <scope>NUCLEOTIDE SEQUENCE [LARGE SCALE GENOMIC DNA]</scope>
    <source>
        <strain evidence="11">DSM 14283 / JCM 11233 / KA3</strain>
    </source>
</reference>
<keyword evidence="4" id="KW-0677">Repeat</keyword>
<dbReference type="OrthoDB" id="9771863at2"/>
<comment type="subcellular location">
    <subcellularLocation>
        <location evidence="1">Cell membrane</location>
        <topology evidence="1">Peripheral membrane protein</topology>
    </subcellularLocation>
</comment>
<dbReference type="Gene3D" id="3.40.50.300">
    <property type="entry name" value="P-loop containing nucleotide triphosphate hydrolases"/>
    <property type="match status" value="2"/>
</dbReference>
<dbReference type="PANTHER" id="PTHR43790">
    <property type="entry name" value="CARBOHYDRATE TRANSPORT ATP-BINDING PROTEIN MG119-RELATED"/>
    <property type="match status" value="1"/>
</dbReference>
<keyword evidence="6" id="KW-0067">ATP-binding</keyword>
<dbReference type="HOGENOM" id="CLU_000604_92_0_0"/>
<dbReference type="eggNOG" id="COG3845">
    <property type="taxonomic scope" value="Bacteria"/>
</dbReference>
<accession>H2J451</accession>
<protein>
    <submittedName>
        <fullName evidence="10">ATPase component of uncharacterized ABC-type transporter</fullName>
    </submittedName>
</protein>
<dbReference type="Proteomes" id="UP000007161">
    <property type="component" value="Chromosome"/>
</dbReference>
<dbReference type="GO" id="GO:0016887">
    <property type="term" value="F:ATP hydrolysis activity"/>
    <property type="evidence" value="ECO:0007669"/>
    <property type="project" value="InterPro"/>
</dbReference>
<keyword evidence="8" id="KW-0472">Membrane</keyword>
<evidence type="ECO:0000259" key="9">
    <source>
        <dbReference type="PROSITE" id="PS50893"/>
    </source>
</evidence>
<dbReference type="EMBL" id="CP003257">
    <property type="protein sequence ID" value="AEX85866.1"/>
    <property type="molecule type" value="Genomic_DNA"/>
</dbReference>
<dbReference type="InterPro" id="IPR003593">
    <property type="entry name" value="AAA+_ATPase"/>
</dbReference>
<evidence type="ECO:0000256" key="3">
    <source>
        <dbReference type="ARBA" id="ARBA00022475"/>
    </source>
</evidence>
<dbReference type="PROSITE" id="PS50893">
    <property type="entry name" value="ABC_TRANSPORTER_2"/>
    <property type="match status" value="2"/>
</dbReference>
<dbReference type="InterPro" id="IPR050107">
    <property type="entry name" value="ABC_carbohydrate_import_ATPase"/>
</dbReference>
<dbReference type="RefSeq" id="WP_014296937.1">
    <property type="nucleotide sequence ID" value="NC_016751.1"/>
</dbReference>
<evidence type="ECO:0000256" key="2">
    <source>
        <dbReference type="ARBA" id="ARBA00022448"/>
    </source>
</evidence>
<feature type="domain" description="ABC transporter" evidence="9">
    <location>
        <begin position="6"/>
        <end position="242"/>
    </location>
</feature>
<gene>
    <name evidence="10" type="ordered locus">Marpi_1471</name>
</gene>
<keyword evidence="3" id="KW-1003">Cell membrane</keyword>
<dbReference type="FunFam" id="3.40.50.300:FF:000127">
    <property type="entry name" value="Ribose import ATP-binding protein RbsA"/>
    <property type="match status" value="1"/>
</dbReference>
<dbReference type="AlphaFoldDB" id="H2J451"/>
<dbReference type="PANTHER" id="PTHR43790:SF4">
    <property type="entry name" value="GUANOSINE IMPORT ATP-BINDING PROTEIN NUPO"/>
    <property type="match status" value="1"/>
</dbReference>
<sequence>MSEYVLEMRNIWKVYPNGVTANKGVDLKVKKGEIHALLGENGAGKSTLMKILFGFERATEGEIYYNGEKLENHTADKAIELGIGMVHQHFMLVPSLTVVENVVLGMEPTKGFSIDLKKATEFVEKEMNKYGLPVPLHEKVKDISVGMKQRVEIIKTLVRGADLIILDEPTAVLTPQETVELFKALKNLTAAGKTVIFITHKLNEVKEIADRITVLRRGKTVGEAEVKNITEKDMSRMMVGRDVDLNIEKKPAQPGNVVLEVKNLHFTRNDGVKMLKGVSLALREGEILGIAGVEGNGQTELVDIITGMEKPEDGEIFVFGKNMKDSDNPHEFRKAGMSFIPADRMIWGASKEDTIEENLISDRFYKEPFSKRGVLSYKAITENAKKMIKEFDIRTDGPKTAVKMLSGGNIQKVVVAREFTANSKIIIADQPTRGIDIAAADFIRRRLVKERDNGVGVLLVSADLTELLETSDRIVVMYHGEIVAKFDDVSQLTETILGEYMLGIKKMSAEEMGDKS</sequence>
<dbReference type="Pfam" id="PF00005">
    <property type="entry name" value="ABC_tran"/>
    <property type="match status" value="2"/>
</dbReference>
<evidence type="ECO:0000256" key="4">
    <source>
        <dbReference type="ARBA" id="ARBA00022737"/>
    </source>
</evidence>
<dbReference type="KEGG" id="mpz:Marpi_1471"/>
<feature type="domain" description="ABC transporter" evidence="9">
    <location>
        <begin position="259"/>
        <end position="504"/>
    </location>
</feature>
<name>H2J451_MARPK</name>
<evidence type="ECO:0000256" key="6">
    <source>
        <dbReference type="ARBA" id="ARBA00022840"/>
    </source>
</evidence>
<proteinExistence type="predicted"/>
<dbReference type="InterPro" id="IPR017871">
    <property type="entry name" value="ABC_transporter-like_CS"/>
</dbReference>
<evidence type="ECO:0000256" key="8">
    <source>
        <dbReference type="ARBA" id="ARBA00023136"/>
    </source>
</evidence>